<dbReference type="Proteomes" id="UP000295447">
    <property type="component" value="Unassembled WGS sequence"/>
</dbReference>
<dbReference type="Pfam" id="PF07690">
    <property type="entry name" value="MFS_1"/>
    <property type="match status" value="1"/>
</dbReference>
<feature type="transmembrane region" description="Helical" evidence="6">
    <location>
        <begin position="266"/>
        <end position="285"/>
    </location>
</feature>
<dbReference type="EMBL" id="SODF01000001">
    <property type="protein sequence ID" value="TDW24241.1"/>
    <property type="molecule type" value="Genomic_DNA"/>
</dbReference>
<proteinExistence type="predicted"/>
<feature type="transmembrane region" description="Helical" evidence="6">
    <location>
        <begin position="334"/>
        <end position="352"/>
    </location>
</feature>
<evidence type="ECO:0000256" key="1">
    <source>
        <dbReference type="ARBA" id="ARBA00004651"/>
    </source>
</evidence>
<feature type="transmembrane region" description="Helical" evidence="6">
    <location>
        <begin position="358"/>
        <end position="377"/>
    </location>
</feature>
<dbReference type="OrthoDB" id="9814237at2"/>
<dbReference type="RefSeq" id="WP_134119435.1">
    <property type="nucleotide sequence ID" value="NZ_SODF01000001.1"/>
</dbReference>
<keyword evidence="3 6" id="KW-0812">Transmembrane</keyword>
<sequence>MPIALLALAVGAFAIGATEFSMMGILPTVARDLQVTVPQAGYLVSAYAIGVVIGGPLVAVGSRRLARKYLLLVLMTVFTIGNVGAAVSPNYGFLMAARVVTAVPHGAFFGVGSVVAAKLVGDQQSGRAIAVMFSGLTIANIVGVPAATALGNGCGWQLAFAAIAGVGVLAIIAIAILVPNNDDFAAPPMRTELHAFAKLEVWLSLGVGTLGFAGVFATYTYIGPTLESLTGVGPVGLSVAIALFGLGLAIGNLIGGRLADRALLPANYIALGSLAVALALFALAVHNRLTAFVTLSALGFAAGLVIPSAQMWTVRAAGDAPTLAAAATQSGFNIANAGGAALGGAVIGAGLGYTGLSLLGAVLALAGLGLALASARLSR</sequence>
<feature type="transmembrane region" description="Helical" evidence="6">
    <location>
        <begin position="291"/>
        <end position="313"/>
    </location>
</feature>
<dbReference type="GO" id="GO:0022857">
    <property type="term" value="F:transmembrane transporter activity"/>
    <property type="evidence" value="ECO:0007669"/>
    <property type="project" value="InterPro"/>
</dbReference>
<dbReference type="AlphaFoldDB" id="A0A4R8A3M4"/>
<evidence type="ECO:0000256" key="5">
    <source>
        <dbReference type="ARBA" id="ARBA00023136"/>
    </source>
</evidence>
<evidence type="ECO:0000313" key="8">
    <source>
        <dbReference type="EMBL" id="TDW24241.1"/>
    </source>
</evidence>
<feature type="transmembrane region" description="Helical" evidence="6">
    <location>
        <begin position="42"/>
        <end position="62"/>
    </location>
</feature>
<dbReference type="InterPro" id="IPR036259">
    <property type="entry name" value="MFS_trans_sf"/>
</dbReference>
<evidence type="ECO:0000259" key="7">
    <source>
        <dbReference type="PROSITE" id="PS50850"/>
    </source>
</evidence>
<keyword evidence="4 6" id="KW-1133">Transmembrane helix</keyword>
<feature type="transmembrane region" description="Helical" evidence="6">
    <location>
        <begin position="69"/>
        <end position="87"/>
    </location>
</feature>
<feature type="domain" description="Major facilitator superfamily (MFS) profile" evidence="7">
    <location>
        <begin position="4"/>
        <end position="379"/>
    </location>
</feature>
<evidence type="ECO:0000256" key="3">
    <source>
        <dbReference type="ARBA" id="ARBA00022692"/>
    </source>
</evidence>
<evidence type="ECO:0000256" key="2">
    <source>
        <dbReference type="ARBA" id="ARBA00022475"/>
    </source>
</evidence>
<accession>A0A4R8A3M4</accession>
<dbReference type="SUPFAM" id="SSF103473">
    <property type="entry name" value="MFS general substrate transporter"/>
    <property type="match status" value="1"/>
</dbReference>
<gene>
    <name evidence="8" type="ORF">EV650_3113</name>
</gene>
<dbReference type="CDD" id="cd17324">
    <property type="entry name" value="MFS_NepI_like"/>
    <property type="match status" value="1"/>
</dbReference>
<dbReference type="Gene3D" id="1.20.1250.20">
    <property type="entry name" value="MFS general substrate transporter like domains"/>
    <property type="match status" value="1"/>
</dbReference>
<protein>
    <submittedName>
        <fullName evidence="8">DHA1 family inner membrane transport protein</fullName>
    </submittedName>
</protein>
<keyword evidence="9" id="KW-1185">Reference proteome</keyword>
<organism evidence="8 9">
    <name type="scientific">Kribbella kalugense</name>
    <dbReference type="NCBI Taxonomy" id="2512221"/>
    <lineage>
        <taxon>Bacteria</taxon>
        <taxon>Bacillati</taxon>
        <taxon>Actinomycetota</taxon>
        <taxon>Actinomycetes</taxon>
        <taxon>Propionibacteriales</taxon>
        <taxon>Kribbellaceae</taxon>
        <taxon>Kribbella</taxon>
    </lineage>
</organism>
<feature type="transmembrane region" description="Helical" evidence="6">
    <location>
        <begin position="199"/>
        <end position="222"/>
    </location>
</feature>
<dbReference type="PROSITE" id="PS50850">
    <property type="entry name" value="MFS"/>
    <property type="match status" value="1"/>
</dbReference>
<dbReference type="InterPro" id="IPR011701">
    <property type="entry name" value="MFS"/>
</dbReference>
<keyword evidence="5 6" id="KW-0472">Membrane</keyword>
<evidence type="ECO:0000256" key="6">
    <source>
        <dbReference type="SAM" id="Phobius"/>
    </source>
</evidence>
<feature type="transmembrane region" description="Helical" evidence="6">
    <location>
        <begin position="234"/>
        <end position="254"/>
    </location>
</feature>
<dbReference type="InterPro" id="IPR050189">
    <property type="entry name" value="MFS_Efflux_Transporters"/>
</dbReference>
<evidence type="ECO:0000313" key="9">
    <source>
        <dbReference type="Proteomes" id="UP000295447"/>
    </source>
</evidence>
<dbReference type="GO" id="GO:0005886">
    <property type="term" value="C:plasma membrane"/>
    <property type="evidence" value="ECO:0007669"/>
    <property type="project" value="UniProtKB-SubCell"/>
</dbReference>
<comment type="subcellular location">
    <subcellularLocation>
        <location evidence="1">Cell membrane</location>
        <topology evidence="1">Multi-pass membrane protein</topology>
    </subcellularLocation>
</comment>
<comment type="caution">
    <text evidence="8">The sequence shown here is derived from an EMBL/GenBank/DDBJ whole genome shotgun (WGS) entry which is preliminary data.</text>
</comment>
<keyword evidence="2" id="KW-1003">Cell membrane</keyword>
<reference evidence="8 9" key="1">
    <citation type="submission" date="2019-03" db="EMBL/GenBank/DDBJ databases">
        <title>Genomic Encyclopedia of Type Strains, Phase III (KMG-III): the genomes of soil and plant-associated and newly described type strains.</title>
        <authorList>
            <person name="Whitman W."/>
        </authorList>
    </citation>
    <scope>NUCLEOTIDE SEQUENCE [LARGE SCALE GENOMIC DNA]</scope>
    <source>
        <strain evidence="8 9">VKM Ac-2570</strain>
    </source>
</reference>
<dbReference type="PANTHER" id="PTHR43124">
    <property type="entry name" value="PURINE EFFLUX PUMP PBUE"/>
    <property type="match status" value="1"/>
</dbReference>
<feature type="transmembrane region" description="Helical" evidence="6">
    <location>
        <begin position="129"/>
        <end position="150"/>
    </location>
</feature>
<name>A0A4R8A3M4_9ACTN</name>
<feature type="transmembrane region" description="Helical" evidence="6">
    <location>
        <begin position="156"/>
        <end position="178"/>
    </location>
</feature>
<dbReference type="PANTHER" id="PTHR43124:SF3">
    <property type="entry name" value="CHLORAMPHENICOL EFFLUX PUMP RV0191"/>
    <property type="match status" value="1"/>
</dbReference>
<feature type="transmembrane region" description="Helical" evidence="6">
    <location>
        <begin position="93"/>
        <end position="117"/>
    </location>
</feature>
<dbReference type="InterPro" id="IPR020846">
    <property type="entry name" value="MFS_dom"/>
</dbReference>
<evidence type="ECO:0000256" key="4">
    <source>
        <dbReference type="ARBA" id="ARBA00022989"/>
    </source>
</evidence>